<keyword evidence="6" id="KW-0029">Amino-acid transport</keyword>
<dbReference type="InterPro" id="IPR050086">
    <property type="entry name" value="MetN_ABC_transporter-like"/>
</dbReference>
<sequence>MIHLENVTKVFHQHKQKIEAVKKVTLQVGKGEIFGIIGYSGAGKSTLIRCINFLERPTEGTVRINGVDLAGLNEAQLRQTRRKIGMIFQNFNLLSSNTVFDNVAAPLRLVNAPKKEITRKVHELLELVGLKDKESVYPSQLSGGQKQRVAIARALASDPEILLCDEATSALDPQTTESILELLLEINRKYNLTIVLITHEMHVIKKICDRVAVMENGEVVEEGKVLDVFSNPKQTITRNFIKTIFDVNLPESLLKKIKERNSSGKLLRISFVGEHVAEPIWADLATRFSLRPNILYGNITQIKDTTYGTLVVRVTGEAEAIQAGMDYLSKQELQIEVIDHAG</sequence>
<evidence type="ECO:0000256" key="7">
    <source>
        <dbReference type="ARBA" id="ARBA00023136"/>
    </source>
</evidence>
<dbReference type="InterPro" id="IPR017871">
    <property type="entry name" value="ABC_transporter-like_CS"/>
</dbReference>
<dbReference type="InterPro" id="IPR027417">
    <property type="entry name" value="P-loop_NTPase"/>
</dbReference>
<name>A0A3G3K453_9BACL</name>
<dbReference type="InterPro" id="IPR003439">
    <property type="entry name" value="ABC_transporter-like_ATP-bd"/>
</dbReference>
<dbReference type="SUPFAM" id="SSF52540">
    <property type="entry name" value="P-loop containing nucleoside triphosphate hydrolases"/>
    <property type="match status" value="1"/>
</dbReference>
<protein>
    <submittedName>
        <fullName evidence="9">Methionine ABC transporter ATP-binding protein</fullName>
    </submittedName>
</protein>
<dbReference type="Gene3D" id="3.30.70.260">
    <property type="match status" value="1"/>
</dbReference>
<gene>
    <name evidence="9" type="ORF">EAV92_23100</name>
</gene>
<feature type="domain" description="ABC transporter" evidence="8">
    <location>
        <begin position="2"/>
        <end position="241"/>
    </location>
</feature>
<keyword evidence="3" id="KW-0547">Nucleotide-binding</keyword>
<dbReference type="GO" id="GO:0006865">
    <property type="term" value="P:amino acid transport"/>
    <property type="evidence" value="ECO:0007669"/>
    <property type="project" value="UniProtKB-KW"/>
</dbReference>
<dbReference type="Gene3D" id="3.40.50.300">
    <property type="entry name" value="P-loop containing nucleotide triphosphate hydrolases"/>
    <property type="match status" value="1"/>
</dbReference>
<dbReference type="CDD" id="cd03258">
    <property type="entry name" value="ABC_MetN_methionine_transporter"/>
    <property type="match status" value="1"/>
</dbReference>
<dbReference type="InterPro" id="IPR018449">
    <property type="entry name" value="NIL_domain"/>
</dbReference>
<dbReference type="KEGG" id="coh:EAV92_23100"/>
<evidence type="ECO:0000256" key="1">
    <source>
        <dbReference type="ARBA" id="ARBA00022448"/>
    </source>
</evidence>
<dbReference type="SUPFAM" id="SSF55021">
    <property type="entry name" value="ACT-like"/>
    <property type="match status" value="1"/>
</dbReference>
<dbReference type="Pfam" id="PF09383">
    <property type="entry name" value="NIL"/>
    <property type="match status" value="1"/>
</dbReference>
<dbReference type="AlphaFoldDB" id="A0A3G3K453"/>
<accession>A0A3G3K453</accession>
<evidence type="ECO:0000256" key="2">
    <source>
        <dbReference type="ARBA" id="ARBA00022475"/>
    </source>
</evidence>
<dbReference type="GO" id="GO:0016887">
    <property type="term" value="F:ATP hydrolysis activity"/>
    <property type="evidence" value="ECO:0007669"/>
    <property type="project" value="InterPro"/>
</dbReference>
<evidence type="ECO:0000256" key="3">
    <source>
        <dbReference type="ARBA" id="ARBA00022741"/>
    </source>
</evidence>
<dbReference type="SMART" id="SM00930">
    <property type="entry name" value="NIL"/>
    <property type="match status" value="1"/>
</dbReference>
<keyword evidence="2" id="KW-1003">Cell membrane</keyword>
<keyword evidence="10" id="KW-1185">Reference proteome</keyword>
<dbReference type="PANTHER" id="PTHR43166:SF30">
    <property type="entry name" value="METHIONINE IMPORT ATP-BINDING PROTEIN METN"/>
    <property type="match status" value="1"/>
</dbReference>
<dbReference type="GO" id="GO:0005524">
    <property type="term" value="F:ATP binding"/>
    <property type="evidence" value="ECO:0007669"/>
    <property type="project" value="UniProtKB-KW"/>
</dbReference>
<dbReference type="SMART" id="SM00382">
    <property type="entry name" value="AAA"/>
    <property type="match status" value="1"/>
</dbReference>
<dbReference type="InterPro" id="IPR045865">
    <property type="entry name" value="ACT-like_dom_sf"/>
</dbReference>
<keyword evidence="4 9" id="KW-0067">ATP-binding</keyword>
<evidence type="ECO:0000256" key="5">
    <source>
        <dbReference type="ARBA" id="ARBA00022967"/>
    </source>
</evidence>
<evidence type="ECO:0000259" key="8">
    <source>
        <dbReference type="PROSITE" id="PS50893"/>
    </source>
</evidence>
<keyword evidence="7" id="KW-0472">Membrane</keyword>
<organism evidence="9 10">
    <name type="scientific">Cohnella candidum</name>
    <dbReference type="NCBI Taxonomy" id="2674991"/>
    <lineage>
        <taxon>Bacteria</taxon>
        <taxon>Bacillati</taxon>
        <taxon>Bacillota</taxon>
        <taxon>Bacilli</taxon>
        <taxon>Bacillales</taxon>
        <taxon>Paenibacillaceae</taxon>
        <taxon>Cohnella</taxon>
    </lineage>
</organism>
<dbReference type="RefSeq" id="WP_123043260.1">
    <property type="nucleotide sequence ID" value="NZ_CP033433.1"/>
</dbReference>
<evidence type="ECO:0000313" key="10">
    <source>
        <dbReference type="Proteomes" id="UP000269097"/>
    </source>
</evidence>
<dbReference type="PROSITE" id="PS50893">
    <property type="entry name" value="ABC_TRANSPORTER_2"/>
    <property type="match status" value="1"/>
</dbReference>
<keyword evidence="5" id="KW-1278">Translocase</keyword>
<dbReference type="PANTHER" id="PTHR43166">
    <property type="entry name" value="AMINO ACID IMPORT ATP-BINDING PROTEIN"/>
    <property type="match status" value="1"/>
</dbReference>
<proteinExistence type="predicted"/>
<dbReference type="EMBL" id="CP033433">
    <property type="protein sequence ID" value="AYQ75180.1"/>
    <property type="molecule type" value="Genomic_DNA"/>
</dbReference>
<dbReference type="FunFam" id="3.40.50.300:FF:000233">
    <property type="entry name" value="Methionine import ATP-binding protein MetN"/>
    <property type="match status" value="1"/>
</dbReference>
<evidence type="ECO:0000313" key="9">
    <source>
        <dbReference type="EMBL" id="AYQ75180.1"/>
    </source>
</evidence>
<dbReference type="InterPro" id="IPR003593">
    <property type="entry name" value="AAA+_ATPase"/>
</dbReference>
<dbReference type="Proteomes" id="UP000269097">
    <property type="component" value="Chromosome"/>
</dbReference>
<reference evidence="9 10" key="1">
    <citation type="submission" date="2018-10" db="EMBL/GenBank/DDBJ databases">
        <title>Genome Sequence of Cohnella sp.</title>
        <authorList>
            <person name="Srinivasan S."/>
            <person name="Kim M.K."/>
        </authorList>
    </citation>
    <scope>NUCLEOTIDE SEQUENCE [LARGE SCALE GENOMIC DNA]</scope>
    <source>
        <strain evidence="9 10">18JY8-7</strain>
    </source>
</reference>
<keyword evidence="1" id="KW-0813">Transport</keyword>
<evidence type="ECO:0000256" key="4">
    <source>
        <dbReference type="ARBA" id="ARBA00022840"/>
    </source>
</evidence>
<dbReference type="PROSITE" id="PS00211">
    <property type="entry name" value="ABC_TRANSPORTER_1"/>
    <property type="match status" value="1"/>
</dbReference>
<evidence type="ECO:0000256" key="6">
    <source>
        <dbReference type="ARBA" id="ARBA00022970"/>
    </source>
</evidence>
<dbReference type="InterPro" id="IPR041701">
    <property type="entry name" value="MetN_ABC"/>
</dbReference>
<dbReference type="Pfam" id="PF00005">
    <property type="entry name" value="ABC_tran"/>
    <property type="match status" value="1"/>
</dbReference>